<keyword evidence="2" id="KW-1185">Reference proteome</keyword>
<dbReference type="OrthoDB" id="9813379at2"/>
<evidence type="ECO:0000313" key="2">
    <source>
        <dbReference type="Proteomes" id="UP000236728"/>
    </source>
</evidence>
<protein>
    <recommendedName>
        <fullName evidence="3">DUF192 domain-containing protein</fullName>
    </recommendedName>
</protein>
<dbReference type="Pfam" id="PF02643">
    <property type="entry name" value="DUF192"/>
    <property type="match status" value="1"/>
</dbReference>
<sequence>MRVVKVVNQKNGAVVADHVEVADTSLTRFWGLLGRRGLKAGGGLWIKPSSGIHTLGMMFTIDVVGLDKNLQVIKLWKRIVPFRITSVNMKIKSVVELPAGHIDDNGINLGDTLAIQ</sequence>
<dbReference type="InterPro" id="IPR003795">
    <property type="entry name" value="DUF192"/>
</dbReference>
<dbReference type="RefSeq" id="WP_103932548.1">
    <property type="nucleotide sequence ID" value="NZ_FNVA01000002.1"/>
</dbReference>
<evidence type="ECO:0000313" key="1">
    <source>
        <dbReference type="EMBL" id="SEG00379.1"/>
    </source>
</evidence>
<dbReference type="EMBL" id="FNVA01000002">
    <property type="protein sequence ID" value="SEG00379.1"/>
    <property type="molecule type" value="Genomic_DNA"/>
</dbReference>
<dbReference type="Proteomes" id="UP000236728">
    <property type="component" value="Unassembled WGS sequence"/>
</dbReference>
<gene>
    <name evidence="1" type="ORF">SAMN05421819_1643</name>
</gene>
<dbReference type="InterPro" id="IPR038695">
    <property type="entry name" value="Saro_0823-like_sf"/>
</dbReference>
<dbReference type="Gene3D" id="2.60.120.1140">
    <property type="entry name" value="Protein of unknown function DUF192"/>
    <property type="match status" value="1"/>
</dbReference>
<evidence type="ECO:0008006" key="3">
    <source>
        <dbReference type="Google" id="ProtNLM"/>
    </source>
</evidence>
<name>A0A1H5WL86_9BACT</name>
<accession>A0A1H5WL86</accession>
<reference evidence="1 2" key="1">
    <citation type="submission" date="2016-10" db="EMBL/GenBank/DDBJ databases">
        <authorList>
            <person name="de Groot N.N."/>
        </authorList>
    </citation>
    <scope>NUCLEOTIDE SEQUENCE [LARGE SCALE GENOMIC DNA]</scope>
    <source>
        <strain evidence="1 2">DSM 22489</strain>
    </source>
</reference>
<dbReference type="AlphaFoldDB" id="A0A1H5WL86"/>
<proteinExistence type="predicted"/>
<organism evidence="1 2">
    <name type="scientific">Bryocella elongata</name>
    <dbReference type="NCBI Taxonomy" id="863522"/>
    <lineage>
        <taxon>Bacteria</taxon>
        <taxon>Pseudomonadati</taxon>
        <taxon>Acidobacteriota</taxon>
        <taxon>Terriglobia</taxon>
        <taxon>Terriglobales</taxon>
        <taxon>Acidobacteriaceae</taxon>
        <taxon>Bryocella</taxon>
    </lineage>
</organism>